<evidence type="ECO:0000259" key="2">
    <source>
        <dbReference type="Pfam" id="PF12146"/>
    </source>
</evidence>
<comment type="caution">
    <text evidence="3">The sequence shown here is derived from an EMBL/GenBank/DDBJ whole genome shotgun (WGS) entry which is preliminary data.</text>
</comment>
<evidence type="ECO:0000313" key="4">
    <source>
        <dbReference type="Proteomes" id="UP000748752"/>
    </source>
</evidence>
<feature type="transmembrane region" description="Helical" evidence="1">
    <location>
        <begin position="328"/>
        <end position="353"/>
    </location>
</feature>
<dbReference type="Pfam" id="PF12146">
    <property type="entry name" value="Hydrolase_4"/>
    <property type="match status" value="1"/>
</dbReference>
<feature type="transmembrane region" description="Helical" evidence="1">
    <location>
        <begin position="398"/>
        <end position="418"/>
    </location>
</feature>
<dbReference type="SUPFAM" id="SSF53474">
    <property type="entry name" value="alpha/beta-Hydrolases"/>
    <property type="match status" value="1"/>
</dbReference>
<dbReference type="InterPro" id="IPR050228">
    <property type="entry name" value="Carboxylesterase_BioH"/>
</dbReference>
<evidence type="ECO:0000313" key="3">
    <source>
        <dbReference type="EMBL" id="MBK1629717.1"/>
    </source>
</evidence>
<keyword evidence="1" id="KW-0472">Membrane</keyword>
<feature type="transmembrane region" description="Helical" evidence="1">
    <location>
        <begin position="266"/>
        <end position="285"/>
    </location>
</feature>
<accession>A0ABS1CCV8</accession>
<keyword evidence="4" id="KW-1185">Reference proteome</keyword>
<dbReference type="InterPro" id="IPR022742">
    <property type="entry name" value="Hydrolase_4"/>
</dbReference>
<sequence>MLAGAVGLFATYAGLEVDSTEVGSIPVTLFQAKNAPPGPVVVVAHGFAGSRQLMHPFAVSLARAGYRALVFDFPGHGRNTQPLAGRIGDEARAAALLDALSAVVDHARTLPDADAPLALLGHSMAGDIATRYANDAPNDDAGGHPGVRALVAVSPYLSLSVDRLPAVNLLFIYGAWEPQVIQEQGRAAVAAVADVDADAIATDTTYGSFADGTARRLVIAEGVEHIGVLYSATALQAALDWLDAAFGEHAPVSAAVAGGVDQRPPWLGLYYLGVLLLAWPLALRLPPVSAQRLGAGAEPDWGWRRFWPIAVVPALLTPLLLWPVPTDFLAIAIGDYIALHFGLYGLLTLIGLWRLGTLPRLGGASLSALVTAIAMVAVFETLALSLPTDLFVASYLPAPHRLATVAALFAGTLVWFVADEWLTRGPGAPRAAYALTKALFLVSLMLAVALNLSELFFLVIIIPAILVLFLVYGLFSGWIYRRTGQPLVAAVTNAFAFASAIAVSFPLID</sequence>
<feature type="transmembrane region" description="Helical" evidence="1">
    <location>
        <begin position="455"/>
        <end position="475"/>
    </location>
</feature>
<dbReference type="Proteomes" id="UP000748752">
    <property type="component" value="Unassembled WGS sequence"/>
</dbReference>
<keyword evidence="1" id="KW-0812">Transmembrane</keyword>
<feature type="transmembrane region" description="Helical" evidence="1">
    <location>
        <begin position="430"/>
        <end position="449"/>
    </location>
</feature>
<proteinExistence type="predicted"/>
<feature type="domain" description="Serine aminopeptidase S33" evidence="2">
    <location>
        <begin position="37"/>
        <end position="163"/>
    </location>
</feature>
<feature type="transmembrane region" description="Helical" evidence="1">
    <location>
        <begin position="487"/>
        <end position="508"/>
    </location>
</feature>
<dbReference type="EMBL" id="NRRV01000004">
    <property type="protein sequence ID" value="MBK1629717.1"/>
    <property type="molecule type" value="Genomic_DNA"/>
</dbReference>
<dbReference type="InterPro" id="IPR029058">
    <property type="entry name" value="AB_hydrolase_fold"/>
</dbReference>
<feature type="transmembrane region" description="Helical" evidence="1">
    <location>
        <begin position="306"/>
        <end position="322"/>
    </location>
</feature>
<dbReference type="PANTHER" id="PTHR43194:SF2">
    <property type="entry name" value="PEROXISOMAL MEMBRANE PROTEIN LPX1"/>
    <property type="match status" value="1"/>
</dbReference>
<feature type="transmembrane region" description="Helical" evidence="1">
    <location>
        <begin position="365"/>
        <end position="386"/>
    </location>
</feature>
<reference evidence="3 4" key="1">
    <citation type="journal article" date="2020" name="Microorganisms">
        <title>Osmotic Adaptation and Compatible Solute Biosynthesis of Phototrophic Bacteria as Revealed from Genome Analyses.</title>
        <authorList>
            <person name="Imhoff J.F."/>
            <person name="Rahn T."/>
            <person name="Kunzel S."/>
            <person name="Keller A."/>
            <person name="Neulinger S.C."/>
        </authorList>
    </citation>
    <scope>NUCLEOTIDE SEQUENCE [LARGE SCALE GENOMIC DNA]</scope>
    <source>
        <strain evidence="3 4">DSM 6210</strain>
    </source>
</reference>
<dbReference type="Gene3D" id="3.40.50.1820">
    <property type="entry name" value="alpha/beta hydrolase"/>
    <property type="match status" value="1"/>
</dbReference>
<protein>
    <recommendedName>
        <fullName evidence="2">Serine aminopeptidase S33 domain-containing protein</fullName>
    </recommendedName>
</protein>
<dbReference type="PANTHER" id="PTHR43194">
    <property type="entry name" value="HYDROLASE ALPHA/BETA FOLD FAMILY"/>
    <property type="match status" value="1"/>
</dbReference>
<name>A0ABS1CCV8_9GAMM</name>
<keyword evidence="1" id="KW-1133">Transmembrane helix</keyword>
<gene>
    <name evidence="3" type="ORF">CKO31_02970</name>
</gene>
<organism evidence="3 4">
    <name type="scientific">Thiohalocapsa halophila</name>
    <dbReference type="NCBI Taxonomy" id="69359"/>
    <lineage>
        <taxon>Bacteria</taxon>
        <taxon>Pseudomonadati</taxon>
        <taxon>Pseudomonadota</taxon>
        <taxon>Gammaproteobacteria</taxon>
        <taxon>Chromatiales</taxon>
        <taxon>Chromatiaceae</taxon>
        <taxon>Thiohalocapsa</taxon>
    </lineage>
</organism>
<evidence type="ECO:0000256" key="1">
    <source>
        <dbReference type="SAM" id="Phobius"/>
    </source>
</evidence>